<dbReference type="Gene3D" id="2.30.30.40">
    <property type="entry name" value="SH3 Domains"/>
    <property type="match status" value="1"/>
</dbReference>
<dbReference type="RefSeq" id="WP_139075420.1">
    <property type="nucleotide sequence ID" value="NZ_VDFU01000003.1"/>
</dbReference>
<dbReference type="InterPro" id="IPR036061">
    <property type="entry name" value="CheW-like_dom_sf"/>
</dbReference>
<evidence type="ECO:0000313" key="2">
    <source>
        <dbReference type="EMBL" id="TNC51999.1"/>
    </source>
</evidence>
<proteinExistence type="predicted"/>
<comment type="caution">
    <text evidence="2">The sequence shown here is derived from an EMBL/GenBank/DDBJ whole genome shotgun (WGS) entry which is preliminary data.</text>
</comment>
<dbReference type="GO" id="GO:0007165">
    <property type="term" value="P:signal transduction"/>
    <property type="evidence" value="ECO:0007669"/>
    <property type="project" value="InterPro"/>
</dbReference>
<dbReference type="Gene3D" id="2.40.50.180">
    <property type="entry name" value="CheA-289, Domain 4"/>
    <property type="match status" value="1"/>
</dbReference>
<dbReference type="Pfam" id="PF01584">
    <property type="entry name" value="CheW"/>
    <property type="match status" value="1"/>
</dbReference>
<dbReference type="SUPFAM" id="SSF50341">
    <property type="entry name" value="CheW-like"/>
    <property type="match status" value="1"/>
</dbReference>
<keyword evidence="3" id="KW-1185">Reference proteome</keyword>
<sequence>MTLMSRPASRSLGNIDVVTLRLGQDTLAIRAEMLREVLEPVSITRVPGAPEFCCGLVNVRGTVVPLSDLRVTFGMPRTPLGPDSRILVLDLPLSGRASVVGIVADAVHEVTRVESHMLQTVPAVGTRWPPQFIEAIARIGGNFVMLPDIPAIFAAFLGGQSATTVGPQGQGAAA</sequence>
<dbReference type="GO" id="GO:0006935">
    <property type="term" value="P:chemotaxis"/>
    <property type="evidence" value="ECO:0007669"/>
    <property type="project" value="InterPro"/>
</dbReference>
<dbReference type="OrthoDB" id="3291462at2"/>
<dbReference type="PROSITE" id="PS50851">
    <property type="entry name" value="CHEW"/>
    <property type="match status" value="1"/>
</dbReference>
<protein>
    <submittedName>
        <fullName evidence="2">Chemotaxis protein CheW</fullName>
    </submittedName>
</protein>
<gene>
    <name evidence="2" type="ORF">FHG66_04135</name>
</gene>
<reference evidence="2 3" key="1">
    <citation type="submission" date="2019-06" db="EMBL/GenBank/DDBJ databases">
        <title>YIM 131921 draft genome.</title>
        <authorList>
            <person name="Jiang L."/>
        </authorList>
    </citation>
    <scope>NUCLEOTIDE SEQUENCE [LARGE SCALE GENOMIC DNA]</scope>
    <source>
        <strain evidence="2 3">YIM 131921</strain>
    </source>
</reference>
<dbReference type="Proteomes" id="UP000305887">
    <property type="component" value="Unassembled WGS sequence"/>
</dbReference>
<dbReference type="PANTHER" id="PTHR22617:SF23">
    <property type="entry name" value="CHEMOTAXIS PROTEIN CHEW"/>
    <property type="match status" value="1"/>
</dbReference>
<dbReference type="EMBL" id="VDFU01000003">
    <property type="protein sequence ID" value="TNC51999.1"/>
    <property type="molecule type" value="Genomic_DNA"/>
</dbReference>
<dbReference type="GO" id="GO:0005829">
    <property type="term" value="C:cytosol"/>
    <property type="evidence" value="ECO:0007669"/>
    <property type="project" value="TreeGrafter"/>
</dbReference>
<organism evidence="2 3">
    <name type="scientific">Rubellimicrobium rubrum</name>
    <dbReference type="NCBI Taxonomy" id="2585369"/>
    <lineage>
        <taxon>Bacteria</taxon>
        <taxon>Pseudomonadati</taxon>
        <taxon>Pseudomonadota</taxon>
        <taxon>Alphaproteobacteria</taxon>
        <taxon>Rhodobacterales</taxon>
        <taxon>Roseobacteraceae</taxon>
        <taxon>Rubellimicrobium</taxon>
    </lineage>
</organism>
<dbReference type="PANTHER" id="PTHR22617">
    <property type="entry name" value="CHEMOTAXIS SENSOR HISTIDINE KINASE-RELATED"/>
    <property type="match status" value="1"/>
</dbReference>
<dbReference type="InterPro" id="IPR039315">
    <property type="entry name" value="CheW"/>
</dbReference>
<dbReference type="SMART" id="SM00260">
    <property type="entry name" value="CheW"/>
    <property type="match status" value="1"/>
</dbReference>
<dbReference type="AlphaFoldDB" id="A0A5C4N5T1"/>
<evidence type="ECO:0000313" key="3">
    <source>
        <dbReference type="Proteomes" id="UP000305887"/>
    </source>
</evidence>
<evidence type="ECO:0000259" key="1">
    <source>
        <dbReference type="PROSITE" id="PS50851"/>
    </source>
</evidence>
<name>A0A5C4N5T1_9RHOB</name>
<dbReference type="InterPro" id="IPR002545">
    <property type="entry name" value="CheW-lke_dom"/>
</dbReference>
<accession>A0A5C4N5T1</accession>
<feature type="domain" description="CheW-like" evidence="1">
    <location>
        <begin position="14"/>
        <end position="158"/>
    </location>
</feature>